<dbReference type="PANTHER" id="PTHR22576">
    <property type="entry name" value="MUCOSA ASSOCIATED LYMPHOID TISSUE LYMPHOMA TRANSLOCATION PROTEIN 1/PARACASPASE"/>
    <property type="match status" value="1"/>
</dbReference>
<dbReference type="SUPFAM" id="SSF52129">
    <property type="entry name" value="Caspase-like"/>
    <property type="match status" value="1"/>
</dbReference>
<dbReference type="GO" id="GO:0006508">
    <property type="term" value="P:proteolysis"/>
    <property type="evidence" value="ECO:0007669"/>
    <property type="project" value="InterPro"/>
</dbReference>
<dbReference type="OrthoDB" id="6116485at2759"/>
<dbReference type="InterPro" id="IPR011600">
    <property type="entry name" value="Pept_C14_caspase"/>
</dbReference>
<sequence length="413" mass="47509">MASNNTLLDDQGHHSTADPTLTSANIAAEEKGTNDDTLGQLQVHYYKSSRKAQSEYEIKNKGLFVIVRNSSFRYVHDSLHWYGNEKLEYEKDEQILKETFNLDASAQNLLLGQNLTCLKDTEPQNQFDVFIDNLLEEKPDEESYDFLLFVLMSHGLENDKFFLAESEKSPACCKSESRKAVHSYHGSCHLRDVKKDVVGKIQDSPKFRNIPKIFLIQTCRGDRMKVRTKSAEILRCPFLGVSNKIRKMLDNKINPDKYIPIGSDTYIIHACIENHSSWVEKEGSFLIQYFCEAVKELHAAMSQYKTFVGEFKRRMIDECESQRDAATPDCANIGEVYEYFDSKGWNKLVLCPESMTDGWIEGIAQKTIANITKILVIGDRGRMLDKQQPQIDCTLRYKFSMLKVLQTQWESLR</sequence>
<dbReference type="InterPro" id="IPR029030">
    <property type="entry name" value="Caspase-like_dom_sf"/>
</dbReference>
<evidence type="ECO:0000313" key="2">
    <source>
        <dbReference type="EMBL" id="KAF6024079.1"/>
    </source>
</evidence>
<dbReference type="Gene3D" id="3.40.50.1460">
    <property type="match status" value="1"/>
</dbReference>
<dbReference type="AlphaFoldDB" id="A0A7J7JCT3"/>
<proteinExistence type="predicted"/>
<dbReference type="GO" id="GO:0004197">
    <property type="term" value="F:cysteine-type endopeptidase activity"/>
    <property type="evidence" value="ECO:0007669"/>
    <property type="project" value="InterPro"/>
</dbReference>
<dbReference type="InterPro" id="IPR052039">
    <property type="entry name" value="Caspase-related_regulators"/>
</dbReference>
<gene>
    <name evidence="2" type="ORF">EB796_017610</name>
</gene>
<dbReference type="Gene3D" id="3.30.70.1470">
    <property type="entry name" value="Caspase-like"/>
    <property type="match status" value="1"/>
</dbReference>
<dbReference type="PROSITE" id="PS50208">
    <property type="entry name" value="CASPASE_P20"/>
    <property type="match status" value="1"/>
</dbReference>
<accession>A0A7J7JCT3</accession>
<protein>
    <recommendedName>
        <fullName evidence="1">Caspase family p20 domain-containing protein</fullName>
    </recommendedName>
</protein>
<dbReference type="Proteomes" id="UP000593567">
    <property type="component" value="Unassembled WGS sequence"/>
</dbReference>
<feature type="domain" description="Caspase family p20" evidence="1">
    <location>
        <begin position="111"/>
        <end position="223"/>
    </location>
</feature>
<dbReference type="InterPro" id="IPR001309">
    <property type="entry name" value="Pept_C14_p20"/>
</dbReference>
<name>A0A7J7JCT3_BUGNE</name>
<dbReference type="Pfam" id="PF00656">
    <property type="entry name" value="Peptidase_C14"/>
    <property type="match status" value="1"/>
</dbReference>
<evidence type="ECO:0000259" key="1">
    <source>
        <dbReference type="PROSITE" id="PS50208"/>
    </source>
</evidence>
<keyword evidence="3" id="KW-1185">Reference proteome</keyword>
<reference evidence="2" key="1">
    <citation type="submission" date="2020-06" db="EMBL/GenBank/DDBJ databases">
        <title>Draft genome of Bugula neritina, a colonial animal packing powerful symbionts and potential medicines.</title>
        <authorList>
            <person name="Rayko M."/>
        </authorList>
    </citation>
    <scope>NUCLEOTIDE SEQUENCE [LARGE SCALE GENOMIC DNA]</scope>
    <source>
        <strain evidence="2">Kwan_BN1</strain>
    </source>
</reference>
<evidence type="ECO:0000313" key="3">
    <source>
        <dbReference type="Proteomes" id="UP000593567"/>
    </source>
</evidence>
<comment type="caution">
    <text evidence="2">The sequence shown here is derived from an EMBL/GenBank/DDBJ whole genome shotgun (WGS) entry which is preliminary data.</text>
</comment>
<dbReference type="PANTHER" id="PTHR22576:SF41">
    <property type="entry name" value="CASPASE 14, APOPTOSIS-RELATED CYSTEINE PEPTIDASE"/>
    <property type="match status" value="1"/>
</dbReference>
<organism evidence="2 3">
    <name type="scientific">Bugula neritina</name>
    <name type="common">Brown bryozoan</name>
    <name type="synonym">Sertularia neritina</name>
    <dbReference type="NCBI Taxonomy" id="10212"/>
    <lineage>
        <taxon>Eukaryota</taxon>
        <taxon>Metazoa</taxon>
        <taxon>Spiralia</taxon>
        <taxon>Lophotrochozoa</taxon>
        <taxon>Bryozoa</taxon>
        <taxon>Gymnolaemata</taxon>
        <taxon>Cheilostomatida</taxon>
        <taxon>Flustrina</taxon>
        <taxon>Buguloidea</taxon>
        <taxon>Bugulidae</taxon>
        <taxon>Bugula</taxon>
    </lineage>
</organism>
<dbReference type="EMBL" id="VXIV02002620">
    <property type="protein sequence ID" value="KAF6024079.1"/>
    <property type="molecule type" value="Genomic_DNA"/>
</dbReference>